<dbReference type="EMBL" id="CAEZWQ010000047">
    <property type="protein sequence ID" value="CAB4660911.1"/>
    <property type="molecule type" value="Genomic_DNA"/>
</dbReference>
<name>A0A6J6GI84_9ZZZZ</name>
<dbReference type="Gene3D" id="3.30.460.10">
    <property type="entry name" value="Beta Polymerase, domain 2"/>
    <property type="match status" value="1"/>
</dbReference>
<evidence type="ECO:0000256" key="1">
    <source>
        <dbReference type="ARBA" id="ARBA00010574"/>
    </source>
</evidence>
<accession>A0A6J6GI84</accession>
<sequence>MTISARTLEITQAAAAAVIEKIGTDLIAIDLSDQLVLSEVFLIATGQNVAQVDAIADEVERQLIAMGEKPARREKGPEWILLDYSDLVVHIQSTELRKYYMLDRLWNDCPTIELDAVKAAAVHGR</sequence>
<evidence type="ECO:0000313" key="3">
    <source>
        <dbReference type="EMBL" id="CAB4660911.1"/>
    </source>
</evidence>
<dbReference type="EMBL" id="CAEZUG010000078">
    <property type="protein sequence ID" value="CAB4599980.1"/>
    <property type="molecule type" value="Genomic_DNA"/>
</dbReference>
<dbReference type="SUPFAM" id="SSF81301">
    <property type="entry name" value="Nucleotidyltransferase"/>
    <property type="match status" value="1"/>
</dbReference>
<dbReference type="InterPro" id="IPR043519">
    <property type="entry name" value="NT_sf"/>
</dbReference>
<protein>
    <submittedName>
        <fullName evidence="2">Unannotated protein</fullName>
    </submittedName>
</protein>
<dbReference type="GO" id="GO:0043023">
    <property type="term" value="F:ribosomal large subunit binding"/>
    <property type="evidence" value="ECO:0007669"/>
    <property type="project" value="TreeGrafter"/>
</dbReference>
<proteinExistence type="inferred from homology"/>
<dbReference type="GO" id="GO:0090071">
    <property type="term" value="P:negative regulation of ribosome biogenesis"/>
    <property type="evidence" value="ECO:0007669"/>
    <property type="project" value="TreeGrafter"/>
</dbReference>
<dbReference type="NCBIfam" id="TIGR00090">
    <property type="entry name" value="rsfS_iojap_ybeB"/>
    <property type="match status" value="1"/>
</dbReference>
<dbReference type="InterPro" id="IPR004394">
    <property type="entry name" value="Iojap/RsfS/C7orf30"/>
</dbReference>
<dbReference type="PANTHER" id="PTHR21043:SF0">
    <property type="entry name" value="MITOCHONDRIAL ASSEMBLY OF RIBOSOMAL LARGE SUBUNIT PROTEIN 1"/>
    <property type="match status" value="1"/>
</dbReference>
<organism evidence="2">
    <name type="scientific">freshwater metagenome</name>
    <dbReference type="NCBI Taxonomy" id="449393"/>
    <lineage>
        <taxon>unclassified sequences</taxon>
        <taxon>metagenomes</taxon>
        <taxon>ecological metagenomes</taxon>
    </lineage>
</organism>
<reference evidence="2" key="1">
    <citation type="submission" date="2020-05" db="EMBL/GenBank/DDBJ databases">
        <authorList>
            <person name="Chiriac C."/>
            <person name="Salcher M."/>
            <person name="Ghai R."/>
            <person name="Kavagutti S V."/>
        </authorList>
    </citation>
    <scope>NUCLEOTIDE SEQUENCE</scope>
</reference>
<comment type="similarity">
    <text evidence="1">Belongs to the Iojap/RsfS family.</text>
</comment>
<dbReference type="AlphaFoldDB" id="A0A6J6GI84"/>
<dbReference type="GO" id="GO:0017148">
    <property type="term" value="P:negative regulation of translation"/>
    <property type="evidence" value="ECO:0007669"/>
    <property type="project" value="TreeGrafter"/>
</dbReference>
<dbReference type="Pfam" id="PF02410">
    <property type="entry name" value="RsfS"/>
    <property type="match status" value="1"/>
</dbReference>
<gene>
    <name evidence="2" type="ORF">UFOPK1795_01114</name>
    <name evidence="3" type="ORF">UFOPK2275_00528</name>
</gene>
<evidence type="ECO:0000313" key="2">
    <source>
        <dbReference type="EMBL" id="CAB4599980.1"/>
    </source>
</evidence>
<dbReference type="HAMAP" id="MF_01477">
    <property type="entry name" value="Iojap_RsfS"/>
    <property type="match status" value="1"/>
</dbReference>
<dbReference type="PANTHER" id="PTHR21043">
    <property type="entry name" value="IOJAP SUPERFAMILY ORTHOLOG"/>
    <property type="match status" value="1"/>
</dbReference>